<dbReference type="Pfam" id="PF00078">
    <property type="entry name" value="RVT_1"/>
    <property type="match status" value="1"/>
</dbReference>
<dbReference type="PROSITE" id="PS50878">
    <property type="entry name" value="RT_POL"/>
    <property type="match status" value="1"/>
</dbReference>
<dbReference type="Proteomes" id="UP000791440">
    <property type="component" value="Unassembled WGS sequence"/>
</dbReference>
<feature type="domain" description="Reverse transcriptase" evidence="1">
    <location>
        <begin position="477"/>
        <end position="695"/>
    </location>
</feature>
<dbReference type="PANTHER" id="PTHR19446">
    <property type="entry name" value="REVERSE TRANSCRIPTASES"/>
    <property type="match status" value="1"/>
</dbReference>
<reference evidence="2" key="1">
    <citation type="journal article" date="2016" name="Insect Biochem. Mol. Biol.">
        <title>Multifaceted biological insights from a draft genome sequence of the tobacco hornworm moth, Manduca sexta.</title>
        <authorList>
            <person name="Kanost M.R."/>
            <person name="Arrese E.L."/>
            <person name="Cao X."/>
            <person name="Chen Y.R."/>
            <person name="Chellapilla S."/>
            <person name="Goldsmith M.R."/>
            <person name="Grosse-Wilde E."/>
            <person name="Heckel D.G."/>
            <person name="Herndon N."/>
            <person name="Jiang H."/>
            <person name="Papanicolaou A."/>
            <person name="Qu J."/>
            <person name="Soulages J.L."/>
            <person name="Vogel H."/>
            <person name="Walters J."/>
            <person name="Waterhouse R.M."/>
            <person name="Ahn S.J."/>
            <person name="Almeida F.C."/>
            <person name="An C."/>
            <person name="Aqrawi P."/>
            <person name="Bretschneider A."/>
            <person name="Bryant W.B."/>
            <person name="Bucks S."/>
            <person name="Chao H."/>
            <person name="Chevignon G."/>
            <person name="Christen J.M."/>
            <person name="Clarke D.F."/>
            <person name="Dittmer N.T."/>
            <person name="Ferguson L.C.F."/>
            <person name="Garavelou S."/>
            <person name="Gordon K.H.J."/>
            <person name="Gunaratna R.T."/>
            <person name="Han Y."/>
            <person name="Hauser F."/>
            <person name="He Y."/>
            <person name="Heidel-Fischer H."/>
            <person name="Hirsh A."/>
            <person name="Hu Y."/>
            <person name="Jiang H."/>
            <person name="Kalra D."/>
            <person name="Klinner C."/>
            <person name="Konig C."/>
            <person name="Kovar C."/>
            <person name="Kroll A.R."/>
            <person name="Kuwar S.S."/>
            <person name="Lee S.L."/>
            <person name="Lehman R."/>
            <person name="Li K."/>
            <person name="Li Z."/>
            <person name="Liang H."/>
            <person name="Lovelace S."/>
            <person name="Lu Z."/>
            <person name="Mansfield J.H."/>
            <person name="McCulloch K.J."/>
            <person name="Mathew T."/>
            <person name="Morton B."/>
            <person name="Muzny D.M."/>
            <person name="Neunemann D."/>
            <person name="Ongeri F."/>
            <person name="Pauchet Y."/>
            <person name="Pu L.L."/>
            <person name="Pyrousis I."/>
            <person name="Rao X.J."/>
            <person name="Redding A."/>
            <person name="Roesel C."/>
            <person name="Sanchez-Gracia A."/>
            <person name="Schaack S."/>
            <person name="Shukla A."/>
            <person name="Tetreau G."/>
            <person name="Wang Y."/>
            <person name="Xiong G.H."/>
            <person name="Traut W."/>
            <person name="Walsh T.K."/>
            <person name="Worley K.C."/>
            <person name="Wu D."/>
            <person name="Wu W."/>
            <person name="Wu Y.Q."/>
            <person name="Zhang X."/>
            <person name="Zou Z."/>
            <person name="Zucker H."/>
            <person name="Briscoe A.D."/>
            <person name="Burmester T."/>
            <person name="Clem R.J."/>
            <person name="Feyereisen R."/>
            <person name="Grimmelikhuijzen C.J.P."/>
            <person name="Hamodrakas S.J."/>
            <person name="Hansson B.S."/>
            <person name="Huguet E."/>
            <person name="Jermiin L.S."/>
            <person name="Lan Q."/>
            <person name="Lehman H.K."/>
            <person name="Lorenzen M."/>
            <person name="Merzendorfer H."/>
            <person name="Michalopoulos I."/>
            <person name="Morton D.B."/>
            <person name="Muthukrishnan S."/>
            <person name="Oakeshott J.G."/>
            <person name="Palmer W."/>
            <person name="Park Y."/>
            <person name="Passarelli A.L."/>
            <person name="Rozas J."/>
            <person name="Schwartz L.M."/>
            <person name="Smith W."/>
            <person name="Southgate A."/>
            <person name="Vilcinskas A."/>
            <person name="Vogt R."/>
            <person name="Wang P."/>
            <person name="Werren J."/>
            <person name="Yu X.Q."/>
            <person name="Zhou J.J."/>
            <person name="Brown S.J."/>
            <person name="Scherer S.E."/>
            <person name="Richards S."/>
            <person name="Blissard G.W."/>
        </authorList>
    </citation>
    <scope>NUCLEOTIDE SEQUENCE</scope>
</reference>
<protein>
    <recommendedName>
        <fullName evidence="1">Reverse transcriptase domain-containing protein</fullName>
    </recommendedName>
</protein>
<evidence type="ECO:0000259" key="1">
    <source>
        <dbReference type="PROSITE" id="PS50878"/>
    </source>
</evidence>
<proteinExistence type="predicted"/>
<evidence type="ECO:0000313" key="2">
    <source>
        <dbReference type="EMBL" id="KAG6440581.1"/>
    </source>
</evidence>
<sequence length="695" mass="76480">MDLSFLQANINHCARAQDLLSQSLAHWSVQVAVVAEPYFVPPRDNWVGDIDGSVAIITQGAAGSPPFTKFEKGQGCVAALLGDLWIVGVYFSPNRPLAEFETFLVRLGALVKQGQPHPTIVAGDCNAKSAVWGSPATNARGGVLEEWAISVGLAVLNRGSVNTCVRHNGGSIVDLSFVSPAVARRVQGWRFLVGVETLSDHRYIRFDVSAPPSIRPNSVGPSAPQQDGPWWALERLDKEALELTALAVSWLPAPEGPVRVEQEAEWFGVAMSDVCDAAMPRALRRPPRREVYWWSAELAQLRASCVASRRRYARHRCRRIRSQNHEDQERQLYGLYKEAKRALRVAIHRAKVAARREFLETLDADQWGRPYRLVFKKLRSAAPPLSQSLRPDLLANVVAALFPATEYTTPPPMMPTGVASSSLSAGDIPEVSPAEMRAAVFRLRGKNTAPGLDGIPGKAWVLALEHLGPRLRRLCSAFMVQGVFPARWKTGKLVLLKKEGRPAESPSAYRPITLLDEVAKLFERILHARLVEHLERVGPNLADNQFGFRGGRSTVHAILRVKSQAEEAVARGKIVIAVSLDISNAFNSLPWPCINEALRYHVVPPYLRRLVHLSDRYVMYPGADGWHRRAMSYGVPQGSVLGPLLWNIGYDWVLRGANLWGVGVTCYADDTLVTATSKTFQDAATLAAVGTESGV</sequence>
<dbReference type="InterPro" id="IPR000477">
    <property type="entry name" value="RT_dom"/>
</dbReference>
<dbReference type="CDD" id="cd09077">
    <property type="entry name" value="R1-I-EN"/>
    <property type="match status" value="1"/>
</dbReference>
<keyword evidence="3" id="KW-1185">Reference proteome</keyword>
<gene>
    <name evidence="2" type="ORF">O3G_MSEX001310</name>
</gene>
<dbReference type="GO" id="GO:0003824">
    <property type="term" value="F:catalytic activity"/>
    <property type="evidence" value="ECO:0007669"/>
    <property type="project" value="InterPro"/>
</dbReference>
<reference evidence="2" key="2">
    <citation type="submission" date="2020-12" db="EMBL/GenBank/DDBJ databases">
        <authorList>
            <person name="Kanost M."/>
        </authorList>
    </citation>
    <scope>NUCLEOTIDE SEQUENCE</scope>
</reference>
<dbReference type="EMBL" id="JH668280">
    <property type="protein sequence ID" value="KAG6440581.1"/>
    <property type="molecule type" value="Genomic_DNA"/>
</dbReference>
<comment type="caution">
    <text evidence="2">The sequence shown here is derived from an EMBL/GenBank/DDBJ whole genome shotgun (WGS) entry which is preliminary data.</text>
</comment>
<dbReference type="Pfam" id="PF14529">
    <property type="entry name" value="Exo_endo_phos_2"/>
    <property type="match status" value="1"/>
</dbReference>
<evidence type="ECO:0000313" key="3">
    <source>
        <dbReference type="Proteomes" id="UP000791440"/>
    </source>
</evidence>
<dbReference type="AlphaFoldDB" id="A0A921YK48"/>
<dbReference type="InterPro" id="IPR005135">
    <property type="entry name" value="Endo/exonuclease/phosphatase"/>
</dbReference>
<accession>A0A921YK48</accession>
<organism evidence="2 3">
    <name type="scientific">Manduca sexta</name>
    <name type="common">Tobacco hawkmoth</name>
    <name type="synonym">Tobacco hornworm</name>
    <dbReference type="NCBI Taxonomy" id="7130"/>
    <lineage>
        <taxon>Eukaryota</taxon>
        <taxon>Metazoa</taxon>
        <taxon>Ecdysozoa</taxon>
        <taxon>Arthropoda</taxon>
        <taxon>Hexapoda</taxon>
        <taxon>Insecta</taxon>
        <taxon>Pterygota</taxon>
        <taxon>Neoptera</taxon>
        <taxon>Endopterygota</taxon>
        <taxon>Lepidoptera</taxon>
        <taxon>Glossata</taxon>
        <taxon>Ditrysia</taxon>
        <taxon>Bombycoidea</taxon>
        <taxon>Sphingidae</taxon>
        <taxon>Sphinginae</taxon>
        <taxon>Sphingini</taxon>
        <taxon>Manduca</taxon>
    </lineage>
</organism>
<dbReference type="CDD" id="cd01650">
    <property type="entry name" value="RT_nLTR_like"/>
    <property type="match status" value="1"/>
</dbReference>
<name>A0A921YK48_MANSE</name>